<dbReference type="InterPro" id="IPR053012">
    <property type="entry name" value="ER-organelle_contact"/>
</dbReference>
<gene>
    <name evidence="4" type="ORF">OFUS_LOCUS5119</name>
</gene>
<dbReference type="Pfam" id="PF00635">
    <property type="entry name" value="Motile_Sperm"/>
    <property type="match status" value="1"/>
</dbReference>
<evidence type="ECO:0000259" key="2">
    <source>
        <dbReference type="PROSITE" id="PS50191"/>
    </source>
</evidence>
<feature type="domain" description="CRAL-TRIO" evidence="2">
    <location>
        <begin position="75"/>
        <end position="237"/>
    </location>
</feature>
<evidence type="ECO:0008006" key="6">
    <source>
        <dbReference type="Google" id="ProtNLM"/>
    </source>
</evidence>
<proteinExistence type="predicted"/>
<dbReference type="SUPFAM" id="SSF49354">
    <property type="entry name" value="PapD-like"/>
    <property type="match status" value="1"/>
</dbReference>
<feature type="transmembrane region" description="Helical" evidence="1">
    <location>
        <begin position="172"/>
        <end position="193"/>
    </location>
</feature>
<dbReference type="InterPro" id="IPR001251">
    <property type="entry name" value="CRAL-TRIO_dom"/>
</dbReference>
<sequence>MTNQDYRHMVPELREKFQEQFADQLALDAYDERDVERFNNDDVYAHCFMKHHKGNIDGAVSMVDTTLKFRKELEINDLTDKSFPAEWLERGGIYYHNHDKDGHPIMFFRIKFVKKDPQMLPTAKKFLAYWMDKHHRQTPDVQVVVLMDMTDAGLSNMDLDLIKFLITCFTSYYPYFLAYLLMYEMPWILNAIWKLIKSWLSQEEQESVKMVKKKEIPQYIDPSQLLTYMGGTDTYEYKYTPPELEGNGDVMHDVETSSLESSLTSSISNPATIHNTSLARKRVTFSEKDQYTSFSAEQGDSDVSSGGTSKGDTLLSLNVTEEMEFNVIDPTRETKFVLVLSSGHKHLAFKVKTTSPERYRVKPSSGLIKPDQSADVNIFLQPGGHTAVSRDKFLIMGMEIADDVTSVSQVASQWKTTPKEEIEEYRLRCVLSEAGKPSLCKASAFTSDDMAKLTEQMLDINKKLTTVMDAQTSLEKRLKNIYRFQIFFFMMVILVAVAVTLVLNWNIVPLNRYNVNSCIPSFFQ</sequence>
<dbReference type="InterPro" id="IPR036865">
    <property type="entry name" value="CRAL-TRIO_dom_sf"/>
</dbReference>
<evidence type="ECO:0000256" key="1">
    <source>
        <dbReference type="SAM" id="Phobius"/>
    </source>
</evidence>
<dbReference type="CDD" id="cd00170">
    <property type="entry name" value="SEC14"/>
    <property type="match status" value="1"/>
</dbReference>
<dbReference type="Pfam" id="PF00650">
    <property type="entry name" value="CRAL_TRIO"/>
    <property type="match status" value="1"/>
</dbReference>
<dbReference type="AlphaFoldDB" id="A0A8S4NBN6"/>
<dbReference type="SMART" id="SM00516">
    <property type="entry name" value="SEC14"/>
    <property type="match status" value="1"/>
</dbReference>
<keyword evidence="1" id="KW-0472">Membrane</keyword>
<reference evidence="4" key="1">
    <citation type="submission" date="2022-03" db="EMBL/GenBank/DDBJ databases">
        <authorList>
            <person name="Martin C."/>
        </authorList>
    </citation>
    <scope>NUCLEOTIDE SEQUENCE</scope>
</reference>
<feature type="domain" description="MSP" evidence="3">
    <location>
        <begin position="314"/>
        <end position="432"/>
    </location>
</feature>
<name>A0A8S4NBN6_OWEFU</name>
<dbReference type="PANTHER" id="PTHR46384:SF1">
    <property type="entry name" value="MOTILE SPERM DOMAIN-CONTAINING PROTEIN 2"/>
    <property type="match status" value="1"/>
</dbReference>
<dbReference type="PANTHER" id="PTHR46384">
    <property type="entry name" value="MOTILE SPERM DOMAIN-CONTAINING PROTEIN 2"/>
    <property type="match status" value="1"/>
</dbReference>
<protein>
    <recommendedName>
        <fullName evidence="6">Motile sperm domain-containing protein 2</fullName>
    </recommendedName>
</protein>
<dbReference type="Gene3D" id="2.60.40.10">
    <property type="entry name" value="Immunoglobulins"/>
    <property type="match status" value="1"/>
</dbReference>
<dbReference type="EMBL" id="CAIIXF020000002">
    <property type="protein sequence ID" value="CAH1778156.1"/>
    <property type="molecule type" value="Genomic_DNA"/>
</dbReference>
<dbReference type="Proteomes" id="UP000749559">
    <property type="component" value="Unassembled WGS sequence"/>
</dbReference>
<organism evidence="4 5">
    <name type="scientific">Owenia fusiformis</name>
    <name type="common">Polychaete worm</name>
    <dbReference type="NCBI Taxonomy" id="6347"/>
    <lineage>
        <taxon>Eukaryota</taxon>
        <taxon>Metazoa</taxon>
        <taxon>Spiralia</taxon>
        <taxon>Lophotrochozoa</taxon>
        <taxon>Annelida</taxon>
        <taxon>Polychaeta</taxon>
        <taxon>Sedentaria</taxon>
        <taxon>Canalipalpata</taxon>
        <taxon>Sabellida</taxon>
        <taxon>Oweniida</taxon>
        <taxon>Oweniidae</taxon>
        <taxon>Owenia</taxon>
    </lineage>
</organism>
<dbReference type="PROSITE" id="PS50191">
    <property type="entry name" value="CRAL_TRIO"/>
    <property type="match status" value="1"/>
</dbReference>
<keyword evidence="1" id="KW-1133">Transmembrane helix</keyword>
<dbReference type="Gene3D" id="3.40.525.10">
    <property type="entry name" value="CRAL-TRIO lipid binding domain"/>
    <property type="match status" value="1"/>
</dbReference>
<dbReference type="OrthoDB" id="75724at2759"/>
<dbReference type="GO" id="GO:0012505">
    <property type="term" value="C:endomembrane system"/>
    <property type="evidence" value="ECO:0007669"/>
    <property type="project" value="TreeGrafter"/>
</dbReference>
<dbReference type="PROSITE" id="PS50202">
    <property type="entry name" value="MSP"/>
    <property type="match status" value="1"/>
</dbReference>
<dbReference type="InterPro" id="IPR000535">
    <property type="entry name" value="MSP_dom"/>
</dbReference>
<dbReference type="InterPro" id="IPR013783">
    <property type="entry name" value="Ig-like_fold"/>
</dbReference>
<feature type="transmembrane region" description="Helical" evidence="1">
    <location>
        <begin position="486"/>
        <end position="507"/>
    </location>
</feature>
<keyword evidence="5" id="KW-1185">Reference proteome</keyword>
<comment type="caution">
    <text evidence="4">The sequence shown here is derived from an EMBL/GenBank/DDBJ whole genome shotgun (WGS) entry which is preliminary data.</text>
</comment>
<dbReference type="InterPro" id="IPR008962">
    <property type="entry name" value="PapD-like_sf"/>
</dbReference>
<evidence type="ECO:0000259" key="3">
    <source>
        <dbReference type="PROSITE" id="PS50202"/>
    </source>
</evidence>
<dbReference type="SUPFAM" id="SSF52087">
    <property type="entry name" value="CRAL/TRIO domain"/>
    <property type="match status" value="1"/>
</dbReference>
<dbReference type="GO" id="GO:0140284">
    <property type="term" value="C:endoplasmic reticulum-endosome membrane contact site"/>
    <property type="evidence" value="ECO:0007669"/>
    <property type="project" value="TreeGrafter"/>
</dbReference>
<evidence type="ECO:0000313" key="4">
    <source>
        <dbReference type="EMBL" id="CAH1778156.1"/>
    </source>
</evidence>
<keyword evidence="1" id="KW-0812">Transmembrane</keyword>
<evidence type="ECO:0000313" key="5">
    <source>
        <dbReference type="Proteomes" id="UP000749559"/>
    </source>
</evidence>
<accession>A0A8S4NBN6</accession>